<feature type="region of interest" description="Disordered" evidence="1">
    <location>
        <begin position="34"/>
        <end position="112"/>
    </location>
</feature>
<feature type="region of interest" description="Disordered" evidence="1">
    <location>
        <begin position="163"/>
        <end position="185"/>
    </location>
</feature>
<evidence type="ECO:0000313" key="4">
    <source>
        <dbReference type="Proteomes" id="UP000324907"/>
    </source>
</evidence>
<accession>A0A5A8CZH5</accession>
<dbReference type="SMART" id="SM00513">
    <property type="entry name" value="SAP"/>
    <property type="match status" value="1"/>
</dbReference>
<dbReference type="Proteomes" id="UP000324907">
    <property type="component" value="Unassembled WGS sequence"/>
</dbReference>
<name>A0A5A8CZH5_CAFRO</name>
<dbReference type="Gene3D" id="1.10.720.30">
    <property type="entry name" value="SAP domain"/>
    <property type="match status" value="1"/>
</dbReference>
<feature type="compositionally biased region" description="Low complexity" evidence="1">
    <location>
        <begin position="69"/>
        <end position="102"/>
    </location>
</feature>
<dbReference type="SUPFAM" id="SSF68906">
    <property type="entry name" value="SAP domain"/>
    <property type="match status" value="1"/>
</dbReference>
<evidence type="ECO:0000256" key="1">
    <source>
        <dbReference type="SAM" id="MobiDB-lite"/>
    </source>
</evidence>
<sequence length="185" mass="19493">MADVDLESLSYNELRSLAKQRGLHAGGKKVEILERLVNSAPSSPKRAREDEADPDSPPSDGEDERPAKRMATAAAGGASPGQAAKEPPATPAEPASAATEAACADDDLDAERDVVQVVQHSTGFAPPLPHAASMAGKCPDELFRRTEAVPPLYWSPVPGHVAKRAKERAASQLQPSSRRSGPDDE</sequence>
<dbReference type="AlphaFoldDB" id="A0A5A8CZH5"/>
<evidence type="ECO:0000313" key="3">
    <source>
        <dbReference type="EMBL" id="KAA0158335.1"/>
    </source>
</evidence>
<dbReference type="EMBL" id="VLTL01000151">
    <property type="protein sequence ID" value="KAA0158335.1"/>
    <property type="molecule type" value="Genomic_DNA"/>
</dbReference>
<organism evidence="3 4">
    <name type="scientific">Cafeteria roenbergensis</name>
    <name type="common">Marine flagellate</name>
    <dbReference type="NCBI Taxonomy" id="33653"/>
    <lineage>
        <taxon>Eukaryota</taxon>
        <taxon>Sar</taxon>
        <taxon>Stramenopiles</taxon>
        <taxon>Bigyra</taxon>
        <taxon>Opalozoa</taxon>
        <taxon>Bicosoecida</taxon>
        <taxon>Cafeteriaceae</taxon>
        <taxon>Cafeteria</taxon>
    </lineage>
</organism>
<feature type="domain" description="SAP" evidence="2">
    <location>
        <begin position="6"/>
        <end position="40"/>
    </location>
</feature>
<dbReference type="Pfam" id="PF02037">
    <property type="entry name" value="SAP"/>
    <property type="match status" value="1"/>
</dbReference>
<gene>
    <name evidence="3" type="ORF">FNF28_06277</name>
</gene>
<evidence type="ECO:0000259" key="2">
    <source>
        <dbReference type="PROSITE" id="PS50800"/>
    </source>
</evidence>
<reference evidence="3 4" key="1">
    <citation type="submission" date="2019-07" db="EMBL/GenBank/DDBJ databases">
        <title>Genomes of Cafeteria roenbergensis.</title>
        <authorList>
            <person name="Fischer M.G."/>
            <person name="Hackl T."/>
            <person name="Roman M."/>
        </authorList>
    </citation>
    <scope>NUCLEOTIDE SEQUENCE [LARGE SCALE GENOMIC DNA]</scope>
    <source>
        <strain evidence="3 4">RCC970-E3</strain>
    </source>
</reference>
<dbReference type="InterPro" id="IPR003034">
    <property type="entry name" value="SAP_dom"/>
</dbReference>
<comment type="caution">
    <text evidence="3">The sequence shown here is derived from an EMBL/GenBank/DDBJ whole genome shotgun (WGS) entry which is preliminary data.</text>
</comment>
<protein>
    <recommendedName>
        <fullName evidence="2">SAP domain-containing protein</fullName>
    </recommendedName>
</protein>
<dbReference type="PROSITE" id="PS50800">
    <property type="entry name" value="SAP"/>
    <property type="match status" value="1"/>
</dbReference>
<dbReference type="InterPro" id="IPR036361">
    <property type="entry name" value="SAP_dom_sf"/>
</dbReference>
<proteinExistence type="predicted"/>